<keyword evidence="2" id="KW-1185">Reference proteome</keyword>
<proteinExistence type="predicted"/>
<dbReference type="AlphaFoldDB" id="A0AAD9TPA5"/>
<gene>
    <name evidence="1" type="ORF">Ddye_027191</name>
</gene>
<comment type="caution">
    <text evidence="1">The sequence shown here is derived from an EMBL/GenBank/DDBJ whole genome shotgun (WGS) entry which is preliminary data.</text>
</comment>
<evidence type="ECO:0000313" key="2">
    <source>
        <dbReference type="Proteomes" id="UP001280121"/>
    </source>
</evidence>
<evidence type="ECO:0008006" key="3">
    <source>
        <dbReference type="Google" id="ProtNLM"/>
    </source>
</evidence>
<sequence length="117" mass="13460">MDFIKAAFWVQIHKVPLLCMTKKIGEFLGNMIGEVREIDTGPSGDCVGKFIRVRVVINVNQPLRSLLRVDVLLDGRKLICFYAMRSSQNIVLDADGWIMWLETARWRQRPVVLKITT</sequence>
<dbReference type="EMBL" id="JANJYI010000008">
    <property type="protein sequence ID" value="KAK2639396.1"/>
    <property type="molecule type" value="Genomic_DNA"/>
</dbReference>
<accession>A0AAD9TPA5</accession>
<protein>
    <recommendedName>
        <fullName evidence="3">DUF4283 domain-containing protein</fullName>
    </recommendedName>
</protein>
<dbReference type="Proteomes" id="UP001280121">
    <property type="component" value="Unassembled WGS sequence"/>
</dbReference>
<reference evidence="1" key="1">
    <citation type="journal article" date="2023" name="Plant J.">
        <title>Genome sequences and population genomics provide insights into the demographic history, inbreeding, and mutation load of two 'living fossil' tree species of Dipteronia.</title>
        <authorList>
            <person name="Feng Y."/>
            <person name="Comes H.P."/>
            <person name="Chen J."/>
            <person name="Zhu S."/>
            <person name="Lu R."/>
            <person name="Zhang X."/>
            <person name="Li P."/>
            <person name="Qiu J."/>
            <person name="Olsen K.M."/>
            <person name="Qiu Y."/>
        </authorList>
    </citation>
    <scope>NUCLEOTIDE SEQUENCE</scope>
    <source>
        <strain evidence="1">KIB01</strain>
    </source>
</reference>
<organism evidence="1 2">
    <name type="scientific">Dipteronia dyeriana</name>
    <dbReference type="NCBI Taxonomy" id="168575"/>
    <lineage>
        <taxon>Eukaryota</taxon>
        <taxon>Viridiplantae</taxon>
        <taxon>Streptophyta</taxon>
        <taxon>Embryophyta</taxon>
        <taxon>Tracheophyta</taxon>
        <taxon>Spermatophyta</taxon>
        <taxon>Magnoliopsida</taxon>
        <taxon>eudicotyledons</taxon>
        <taxon>Gunneridae</taxon>
        <taxon>Pentapetalae</taxon>
        <taxon>rosids</taxon>
        <taxon>malvids</taxon>
        <taxon>Sapindales</taxon>
        <taxon>Sapindaceae</taxon>
        <taxon>Hippocastanoideae</taxon>
        <taxon>Acereae</taxon>
        <taxon>Dipteronia</taxon>
    </lineage>
</organism>
<evidence type="ECO:0000313" key="1">
    <source>
        <dbReference type="EMBL" id="KAK2639396.1"/>
    </source>
</evidence>
<name>A0AAD9TPA5_9ROSI</name>